<protein>
    <submittedName>
        <fullName evidence="2">Uncharacterized protein</fullName>
    </submittedName>
</protein>
<proteinExistence type="predicted"/>
<dbReference type="Proteomes" id="UP000887540">
    <property type="component" value="Unplaced"/>
</dbReference>
<dbReference type="WBParaSite" id="ACRNAN_scaffold13988.g9834.t1">
    <property type="protein sequence ID" value="ACRNAN_scaffold13988.g9834.t1"/>
    <property type="gene ID" value="ACRNAN_scaffold13988.g9834"/>
</dbReference>
<sequence>MHEVEQGVAILDYLDEKDPFLVYDEETMEVMKLEAEELNFRQAEGTADLMTAEEMADFKEFEYLLDEGAEVEN</sequence>
<accession>A0A914CSB7</accession>
<dbReference type="AlphaFoldDB" id="A0A914CSB7"/>
<evidence type="ECO:0000313" key="1">
    <source>
        <dbReference type="Proteomes" id="UP000887540"/>
    </source>
</evidence>
<keyword evidence="1" id="KW-1185">Reference proteome</keyword>
<evidence type="ECO:0000313" key="2">
    <source>
        <dbReference type="WBParaSite" id="ACRNAN_scaffold13988.g9834.t1"/>
    </source>
</evidence>
<organism evidence="1 2">
    <name type="scientific">Acrobeloides nanus</name>
    <dbReference type="NCBI Taxonomy" id="290746"/>
    <lineage>
        <taxon>Eukaryota</taxon>
        <taxon>Metazoa</taxon>
        <taxon>Ecdysozoa</taxon>
        <taxon>Nematoda</taxon>
        <taxon>Chromadorea</taxon>
        <taxon>Rhabditida</taxon>
        <taxon>Tylenchina</taxon>
        <taxon>Cephalobomorpha</taxon>
        <taxon>Cephaloboidea</taxon>
        <taxon>Cephalobidae</taxon>
        <taxon>Acrobeloides</taxon>
    </lineage>
</organism>
<name>A0A914CSB7_9BILA</name>
<reference evidence="2" key="1">
    <citation type="submission" date="2022-11" db="UniProtKB">
        <authorList>
            <consortium name="WormBaseParasite"/>
        </authorList>
    </citation>
    <scope>IDENTIFICATION</scope>
</reference>